<evidence type="ECO:0000256" key="11">
    <source>
        <dbReference type="PIRSR" id="PIRSR000495-1"/>
    </source>
</evidence>
<dbReference type="SUPFAM" id="SSF52317">
    <property type="entry name" value="Class I glutamine amidotransferase-like"/>
    <property type="match status" value="1"/>
</dbReference>
<keyword evidence="13" id="KW-0808">Transferase</keyword>
<comment type="subcellular location">
    <subcellularLocation>
        <location evidence="10">Cytoplasm</location>
    </subcellularLocation>
</comment>
<dbReference type="RefSeq" id="WP_072577248.1">
    <property type="nucleotide sequence ID" value="NZ_LWHB01000150.1"/>
</dbReference>
<dbReference type="UniPathway" id="UPA00031">
    <property type="reaction ID" value="UER00010"/>
</dbReference>
<dbReference type="PANTHER" id="PTHR42701">
    <property type="entry name" value="IMIDAZOLE GLYCEROL PHOSPHATE SYNTHASE SUBUNIT HISH"/>
    <property type="match status" value="1"/>
</dbReference>
<dbReference type="PIRSF" id="PIRSF000495">
    <property type="entry name" value="Amidotransf_hisH"/>
    <property type="match status" value="1"/>
</dbReference>
<dbReference type="EC" id="3.5.1.2" evidence="10"/>
<dbReference type="GO" id="GO:0004359">
    <property type="term" value="F:glutaminase activity"/>
    <property type="evidence" value="ECO:0007669"/>
    <property type="project" value="UniProtKB-EC"/>
</dbReference>
<evidence type="ECO:0000256" key="6">
    <source>
        <dbReference type="ARBA" id="ARBA00023102"/>
    </source>
</evidence>
<feature type="active site" evidence="10 11">
    <location>
        <position position="191"/>
    </location>
</feature>
<evidence type="ECO:0000259" key="12">
    <source>
        <dbReference type="Pfam" id="PF00117"/>
    </source>
</evidence>
<keyword evidence="5 10" id="KW-0315">Glutamine amidotransferase</keyword>
<comment type="catalytic activity">
    <reaction evidence="9 10">
        <text>L-glutamine + H2O = L-glutamate + NH4(+)</text>
        <dbReference type="Rhea" id="RHEA:15889"/>
        <dbReference type="ChEBI" id="CHEBI:15377"/>
        <dbReference type="ChEBI" id="CHEBI:28938"/>
        <dbReference type="ChEBI" id="CHEBI:29985"/>
        <dbReference type="ChEBI" id="CHEBI:58359"/>
        <dbReference type="EC" id="3.5.1.2"/>
    </reaction>
</comment>
<dbReference type="Proteomes" id="UP000254601">
    <property type="component" value="Unassembled WGS sequence"/>
</dbReference>
<keyword evidence="13" id="KW-0328">Glycosyltransferase</keyword>
<dbReference type="InterPro" id="IPR017926">
    <property type="entry name" value="GATASE"/>
</dbReference>
<comment type="function">
    <text evidence="10">IGPS catalyzes the conversion of PRFAR and glutamine to IGP, AICAR and glutamate. The HisH subunit catalyzes the hydrolysis of glutamine to glutamate and ammonia as part of the synthesis of IGP and AICAR. The resulting ammonia molecule is channeled to the active site of HisF.</text>
</comment>
<dbReference type="CDD" id="cd01748">
    <property type="entry name" value="GATase1_IGP_Synthase"/>
    <property type="match status" value="1"/>
</dbReference>
<dbReference type="OrthoDB" id="9807137at2"/>
<dbReference type="Pfam" id="PF00117">
    <property type="entry name" value="GATase"/>
    <property type="match status" value="1"/>
</dbReference>
<feature type="domain" description="Glutamine amidotransferase" evidence="12">
    <location>
        <begin position="5"/>
        <end position="205"/>
    </location>
</feature>
<keyword evidence="4 10" id="KW-0378">Hydrolase</keyword>
<sequence>MKIAIIDYGMGNLHSVYKAMQHVAPTADLIIATTAKDIQAADRILLPGQGAIKGCMDNIRQQDIEEALIRAAKEKPFLGICIGPQLMCAYSEENNGVSGLNLFPDIQVTRFNPQTTPTEEKLKIPHMGWNTIEQTSAHPLWANIPNSSYFYYVHSYHLTANPHTIGETNYGATFPAAIAHENIAGLQAHPEKSANVGLQFLSNFVHWQP</sequence>
<evidence type="ECO:0000256" key="4">
    <source>
        <dbReference type="ARBA" id="ARBA00022801"/>
    </source>
</evidence>
<feature type="active site" description="Nucleophile" evidence="10 11">
    <location>
        <position position="81"/>
    </location>
</feature>
<evidence type="ECO:0000256" key="3">
    <source>
        <dbReference type="ARBA" id="ARBA00022605"/>
    </source>
</evidence>
<evidence type="ECO:0000256" key="5">
    <source>
        <dbReference type="ARBA" id="ARBA00022962"/>
    </source>
</evidence>
<accession>A0A380MMK9</accession>
<evidence type="ECO:0000256" key="2">
    <source>
        <dbReference type="ARBA" id="ARBA00011152"/>
    </source>
</evidence>
<protein>
    <recommendedName>
        <fullName evidence="10">Imidazole glycerol phosphate synthase subunit HisH</fullName>
        <ecNumber evidence="10">4.3.2.10</ecNumber>
    </recommendedName>
    <alternativeName>
        <fullName evidence="10">IGP synthase glutaminase subunit</fullName>
        <ecNumber evidence="10">3.5.1.2</ecNumber>
    </alternativeName>
    <alternativeName>
        <fullName evidence="10">IGP synthase subunit HisH</fullName>
    </alternativeName>
    <alternativeName>
        <fullName evidence="10">ImGP synthase subunit HisH</fullName>
        <shortName evidence="10">IGPS subunit HisH</shortName>
    </alternativeName>
</protein>
<dbReference type="EMBL" id="UHIC01000001">
    <property type="protein sequence ID" value="SUO93850.1"/>
    <property type="molecule type" value="Genomic_DNA"/>
</dbReference>
<evidence type="ECO:0000256" key="1">
    <source>
        <dbReference type="ARBA" id="ARBA00005091"/>
    </source>
</evidence>
<evidence type="ECO:0000256" key="9">
    <source>
        <dbReference type="ARBA" id="ARBA00049534"/>
    </source>
</evidence>
<keyword evidence="10" id="KW-0963">Cytoplasm</keyword>
<dbReference type="Gene3D" id="3.40.50.880">
    <property type="match status" value="1"/>
</dbReference>
<comment type="subunit">
    <text evidence="2 10">Heterodimer of HisH and HisF.</text>
</comment>
<dbReference type="HAMAP" id="MF_00278">
    <property type="entry name" value="HisH"/>
    <property type="match status" value="1"/>
</dbReference>
<dbReference type="AlphaFoldDB" id="A0A380MMK9"/>
<gene>
    <name evidence="13" type="primary">hisH1</name>
    <name evidence="10" type="synonym">hisH</name>
    <name evidence="13" type="ORF">NCTC13337_00436</name>
</gene>
<dbReference type="GO" id="GO:0005737">
    <property type="term" value="C:cytoplasm"/>
    <property type="evidence" value="ECO:0007669"/>
    <property type="project" value="UniProtKB-SubCell"/>
</dbReference>
<dbReference type="EC" id="4.3.2.10" evidence="10"/>
<dbReference type="GO" id="GO:0000105">
    <property type="term" value="P:L-histidine biosynthetic process"/>
    <property type="evidence" value="ECO:0007669"/>
    <property type="project" value="UniProtKB-UniRule"/>
</dbReference>
<proteinExistence type="inferred from homology"/>
<comment type="pathway">
    <text evidence="1 10">Amino-acid biosynthesis; L-histidine biosynthesis; L-histidine from 5-phospho-alpha-D-ribose 1-diphosphate: step 5/9.</text>
</comment>
<keyword evidence="3 10" id="KW-0028">Amino-acid biosynthesis</keyword>
<feature type="active site" evidence="10 11">
    <location>
        <position position="189"/>
    </location>
</feature>
<keyword evidence="7 10" id="KW-0456">Lyase</keyword>
<dbReference type="NCBIfam" id="TIGR01855">
    <property type="entry name" value="IMP_synth_hisH"/>
    <property type="match status" value="1"/>
</dbReference>
<evidence type="ECO:0000256" key="8">
    <source>
        <dbReference type="ARBA" id="ARBA00047838"/>
    </source>
</evidence>
<comment type="catalytic activity">
    <reaction evidence="8 10">
        <text>5-[(5-phospho-1-deoxy-D-ribulos-1-ylimino)methylamino]-1-(5-phospho-beta-D-ribosyl)imidazole-4-carboxamide + L-glutamine = D-erythro-1-(imidazol-4-yl)glycerol 3-phosphate + 5-amino-1-(5-phospho-beta-D-ribosyl)imidazole-4-carboxamide + L-glutamate + H(+)</text>
        <dbReference type="Rhea" id="RHEA:24793"/>
        <dbReference type="ChEBI" id="CHEBI:15378"/>
        <dbReference type="ChEBI" id="CHEBI:29985"/>
        <dbReference type="ChEBI" id="CHEBI:58278"/>
        <dbReference type="ChEBI" id="CHEBI:58359"/>
        <dbReference type="ChEBI" id="CHEBI:58475"/>
        <dbReference type="ChEBI" id="CHEBI:58525"/>
        <dbReference type="EC" id="4.3.2.10"/>
    </reaction>
</comment>
<keyword evidence="14" id="KW-1185">Reference proteome</keyword>
<evidence type="ECO:0000256" key="10">
    <source>
        <dbReference type="HAMAP-Rule" id="MF_00278"/>
    </source>
</evidence>
<organism evidence="13 14">
    <name type="scientific">Suttonella ornithocola</name>
    <dbReference type="NCBI Taxonomy" id="279832"/>
    <lineage>
        <taxon>Bacteria</taxon>
        <taxon>Pseudomonadati</taxon>
        <taxon>Pseudomonadota</taxon>
        <taxon>Gammaproteobacteria</taxon>
        <taxon>Cardiobacteriales</taxon>
        <taxon>Cardiobacteriaceae</taxon>
        <taxon>Suttonella</taxon>
    </lineage>
</organism>
<evidence type="ECO:0000313" key="13">
    <source>
        <dbReference type="EMBL" id="SUO93850.1"/>
    </source>
</evidence>
<evidence type="ECO:0000313" key="14">
    <source>
        <dbReference type="Proteomes" id="UP000254601"/>
    </source>
</evidence>
<dbReference type="InterPro" id="IPR029062">
    <property type="entry name" value="Class_I_gatase-like"/>
</dbReference>
<evidence type="ECO:0000256" key="7">
    <source>
        <dbReference type="ARBA" id="ARBA00023239"/>
    </source>
</evidence>
<reference evidence="13 14" key="1">
    <citation type="submission" date="2018-06" db="EMBL/GenBank/DDBJ databases">
        <authorList>
            <consortium name="Pathogen Informatics"/>
            <person name="Doyle S."/>
        </authorList>
    </citation>
    <scope>NUCLEOTIDE SEQUENCE [LARGE SCALE GENOMIC DNA]</scope>
    <source>
        <strain evidence="13 14">NCTC13337</strain>
    </source>
</reference>
<dbReference type="GO" id="GO:0016829">
    <property type="term" value="F:lyase activity"/>
    <property type="evidence" value="ECO:0007669"/>
    <property type="project" value="UniProtKB-KW"/>
</dbReference>
<dbReference type="GO" id="GO:0000107">
    <property type="term" value="F:imidazoleglycerol-phosphate synthase activity"/>
    <property type="evidence" value="ECO:0007669"/>
    <property type="project" value="UniProtKB-UniRule"/>
</dbReference>
<dbReference type="PROSITE" id="PS51273">
    <property type="entry name" value="GATASE_TYPE_1"/>
    <property type="match status" value="1"/>
</dbReference>
<name>A0A380MMK9_9GAMM</name>
<dbReference type="InterPro" id="IPR010139">
    <property type="entry name" value="Imidazole-glycPsynth_HisH"/>
</dbReference>
<keyword evidence="6 10" id="KW-0368">Histidine biosynthesis</keyword>
<dbReference type="PANTHER" id="PTHR42701:SF1">
    <property type="entry name" value="IMIDAZOLE GLYCEROL PHOSPHATE SYNTHASE SUBUNIT HISH"/>
    <property type="match status" value="1"/>
</dbReference>